<proteinExistence type="predicted"/>
<accession>A0AA88D018</accession>
<name>A0AA88D018_FICCA</name>
<protein>
    <submittedName>
        <fullName evidence="1">Uncharacterized protein</fullName>
    </submittedName>
</protein>
<dbReference type="EMBL" id="BTGU01002296">
    <property type="protein sequence ID" value="GMN36357.1"/>
    <property type="molecule type" value="Genomic_DNA"/>
</dbReference>
<evidence type="ECO:0000313" key="1">
    <source>
        <dbReference type="EMBL" id="GMN36357.1"/>
    </source>
</evidence>
<comment type="caution">
    <text evidence="1">The sequence shown here is derived from an EMBL/GenBank/DDBJ whole genome shotgun (WGS) entry which is preliminary data.</text>
</comment>
<dbReference type="AlphaFoldDB" id="A0AA88D018"/>
<dbReference type="Proteomes" id="UP001187192">
    <property type="component" value="Unassembled WGS sequence"/>
</dbReference>
<sequence length="86" mass="9772">MEATAASTTVFRNRISLRVLPSFPQPFLKNGRGSSVVESEFYSSDGCVPRYVKSLQPNWWAMRTMRQVKDGVGYHYADFSANSFEL</sequence>
<organism evidence="1 2">
    <name type="scientific">Ficus carica</name>
    <name type="common">Common fig</name>
    <dbReference type="NCBI Taxonomy" id="3494"/>
    <lineage>
        <taxon>Eukaryota</taxon>
        <taxon>Viridiplantae</taxon>
        <taxon>Streptophyta</taxon>
        <taxon>Embryophyta</taxon>
        <taxon>Tracheophyta</taxon>
        <taxon>Spermatophyta</taxon>
        <taxon>Magnoliopsida</taxon>
        <taxon>eudicotyledons</taxon>
        <taxon>Gunneridae</taxon>
        <taxon>Pentapetalae</taxon>
        <taxon>rosids</taxon>
        <taxon>fabids</taxon>
        <taxon>Rosales</taxon>
        <taxon>Moraceae</taxon>
        <taxon>Ficeae</taxon>
        <taxon>Ficus</taxon>
    </lineage>
</organism>
<keyword evidence="2" id="KW-1185">Reference proteome</keyword>
<gene>
    <name evidence="1" type="ORF">TIFTF001_042421</name>
</gene>
<reference evidence="1" key="1">
    <citation type="submission" date="2023-07" db="EMBL/GenBank/DDBJ databases">
        <title>draft genome sequence of fig (Ficus carica).</title>
        <authorList>
            <person name="Takahashi T."/>
            <person name="Nishimura K."/>
        </authorList>
    </citation>
    <scope>NUCLEOTIDE SEQUENCE</scope>
</reference>
<evidence type="ECO:0000313" key="2">
    <source>
        <dbReference type="Proteomes" id="UP001187192"/>
    </source>
</evidence>